<dbReference type="Gene3D" id="3.20.20.140">
    <property type="entry name" value="Metal-dependent hydrolases"/>
    <property type="match status" value="1"/>
</dbReference>
<reference evidence="4 5" key="1">
    <citation type="submission" date="2019-12" db="EMBL/GenBank/DDBJ databases">
        <title>Comparative genomics gives insights into the taxonomy of the Azoarcus-Aromatoleum group and reveals separate origins of nif in the plant-associated Azoarcus and non-plant-associated Aromatoleum sub-groups.</title>
        <authorList>
            <person name="Lafos M."/>
            <person name="Maluk M."/>
            <person name="Batista M."/>
            <person name="Junghare M."/>
            <person name="Carmona M."/>
            <person name="Faoro H."/>
            <person name="Cruz L.M."/>
            <person name="Battistoni F."/>
            <person name="De Souza E."/>
            <person name="Pedrosa F."/>
            <person name="Chen W.-M."/>
            <person name="Poole P.S."/>
            <person name="Dixon R.A."/>
            <person name="James E.K."/>
        </authorList>
    </citation>
    <scope>NUCLEOTIDE SEQUENCE [LARGE SCALE GENOMIC DNA]</scope>
    <source>
        <strain evidence="4 5">22Lin</strain>
    </source>
</reference>
<evidence type="ECO:0000259" key="3">
    <source>
        <dbReference type="Pfam" id="PF01979"/>
    </source>
</evidence>
<dbReference type="Proteomes" id="UP000648984">
    <property type="component" value="Unassembled WGS sequence"/>
</dbReference>
<name>A0ABX1QDE7_9RHOO</name>
<dbReference type="InterPro" id="IPR006680">
    <property type="entry name" value="Amidohydro-rel"/>
</dbReference>
<evidence type="ECO:0000256" key="1">
    <source>
        <dbReference type="ARBA" id="ARBA00006745"/>
    </source>
</evidence>
<dbReference type="RefSeq" id="WP_169261465.1">
    <property type="nucleotide sequence ID" value="NZ_WTVQ01000030.1"/>
</dbReference>
<dbReference type="InterPro" id="IPR011059">
    <property type="entry name" value="Metal-dep_hydrolase_composite"/>
</dbReference>
<dbReference type="InterPro" id="IPR032466">
    <property type="entry name" value="Metal_Hydrolase"/>
</dbReference>
<organism evidence="4 5">
    <name type="scientific">Aromatoleum diolicum</name>
    <dbReference type="NCBI Taxonomy" id="75796"/>
    <lineage>
        <taxon>Bacteria</taxon>
        <taxon>Pseudomonadati</taxon>
        <taxon>Pseudomonadota</taxon>
        <taxon>Betaproteobacteria</taxon>
        <taxon>Rhodocyclales</taxon>
        <taxon>Rhodocyclaceae</taxon>
        <taxon>Aromatoleum</taxon>
    </lineage>
</organism>
<dbReference type="Pfam" id="PF01979">
    <property type="entry name" value="Amidohydro_1"/>
    <property type="match status" value="1"/>
</dbReference>
<evidence type="ECO:0000313" key="5">
    <source>
        <dbReference type="Proteomes" id="UP000648984"/>
    </source>
</evidence>
<dbReference type="PANTHER" id="PTHR43794">
    <property type="entry name" value="AMINOHYDROLASE SSNA-RELATED"/>
    <property type="match status" value="1"/>
</dbReference>
<proteinExistence type="inferred from homology"/>
<dbReference type="CDD" id="cd01298">
    <property type="entry name" value="ATZ_TRZ_like"/>
    <property type="match status" value="1"/>
</dbReference>
<evidence type="ECO:0000256" key="2">
    <source>
        <dbReference type="ARBA" id="ARBA00022801"/>
    </source>
</evidence>
<dbReference type="PANTHER" id="PTHR43794:SF11">
    <property type="entry name" value="AMIDOHYDROLASE-RELATED DOMAIN-CONTAINING PROTEIN"/>
    <property type="match status" value="1"/>
</dbReference>
<dbReference type="SUPFAM" id="SSF51556">
    <property type="entry name" value="Metallo-dependent hydrolases"/>
    <property type="match status" value="1"/>
</dbReference>
<accession>A0ABX1QDE7</accession>
<dbReference type="GO" id="GO:0016787">
    <property type="term" value="F:hydrolase activity"/>
    <property type="evidence" value="ECO:0007669"/>
    <property type="project" value="UniProtKB-KW"/>
</dbReference>
<dbReference type="NCBIfam" id="NF006549">
    <property type="entry name" value="PRK09045.1"/>
    <property type="match status" value="1"/>
</dbReference>
<comment type="caution">
    <text evidence="4">The sequence shown here is derived from an EMBL/GenBank/DDBJ whole genome shotgun (WGS) entry which is preliminary data.</text>
</comment>
<comment type="similarity">
    <text evidence="1">Belongs to the metallo-dependent hydrolases superfamily. ATZ/TRZ family.</text>
</comment>
<keyword evidence="2 4" id="KW-0378">Hydrolase</keyword>
<dbReference type="EMBL" id="WTVQ01000030">
    <property type="protein sequence ID" value="NMG76323.1"/>
    <property type="molecule type" value="Genomic_DNA"/>
</dbReference>
<dbReference type="Gene3D" id="2.30.40.10">
    <property type="entry name" value="Urease, subunit C, domain 1"/>
    <property type="match status" value="1"/>
</dbReference>
<evidence type="ECO:0000313" key="4">
    <source>
        <dbReference type="EMBL" id="NMG76323.1"/>
    </source>
</evidence>
<dbReference type="InterPro" id="IPR050287">
    <property type="entry name" value="MTA/SAH_deaminase"/>
</dbReference>
<dbReference type="SUPFAM" id="SSF51338">
    <property type="entry name" value="Composite domain of metallo-dependent hydrolases"/>
    <property type="match status" value="1"/>
</dbReference>
<protein>
    <submittedName>
        <fullName evidence="4">TRZ/ATZ family hydrolase</fullName>
    </submittedName>
</protein>
<keyword evidence="5" id="KW-1185">Reference proteome</keyword>
<sequence>MSTPVDLLINARWVIPVEPAGVTLEHHAVAVDCGRILGVLPQDDARVRYVAQRTVNLPDHVLIPGLVNLHAHCAMNLMRGIADDLPLMRWLQEAIWPAEAKHVSRNFVRDGTLLAAAEMLRGGITTCNEMYFHPDAAAEAFDQAGMRAVVGVTVLDFPTPYASDADDYLRKGLAARDQWRDHSRISFSLAPHAPYTVSDATFIRIASLAAELDAIIHIHIHETAHEISESLTHHGVRPLSRLAGLELLGGNFVGVHAVHLDDSDIDLLLRHNCSVAHCPSSNMKLASGVAPVARLLASGITVGLGTDGAASNNRLDLFQEMRHASLLAKVTTFDATVVPAHAAIRMATLSPAQALGLGHRIGSIEAGKEADLCAVALDTLETRPCFDPASHLAYVAGREHVSHVWVEGEIRVDKGHSVLQLNDTELLGFAALWQTRLSN</sequence>
<feature type="domain" description="Amidohydrolase-related" evidence="3">
    <location>
        <begin position="61"/>
        <end position="410"/>
    </location>
</feature>
<gene>
    <name evidence="4" type="ORF">GPA25_16305</name>
</gene>